<dbReference type="PANTHER" id="PTHR36985:SF1">
    <property type="entry name" value="TRANSLOCATION AND ASSEMBLY MODULE SUBUNIT TAMB"/>
    <property type="match status" value="1"/>
</dbReference>
<proteinExistence type="predicted"/>
<keyword evidence="3 5" id="KW-1133">Transmembrane helix</keyword>
<dbReference type="GO" id="GO:0009306">
    <property type="term" value="P:protein secretion"/>
    <property type="evidence" value="ECO:0007669"/>
    <property type="project" value="InterPro"/>
</dbReference>
<organism evidence="7 8">
    <name type="scientific">Acidiphilium rubrum</name>
    <dbReference type="NCBI Taxonomy" id="526"/>
    <lineage>
        <taxon>Bacteria</taxon>
        <taxon>Pseudomonadati</taxon>
        <taxon>Pseudomonadota</taxon>
        <taxon>Alphaproteobacteria</taxon>
        <taxon>Acetobacterales</taxon>
        <taxon>Acidocellaceae</taxon>
        <taxon>Acidiphilium</taxon>
    </lineage>
</organism>
<feature type="transmembrane region" description="Helical" evidence="5">
    <location>
        <begin position="7"/>
        <end position="26"/>
    </location>
</feature>
<dbReference type="InterPro" id="IPR007452">
    <property type="entry name" value="TamB_C"/>
</dbReference>
<evidence type="ECO:0000256" key="4">
    <source>
        <dbReference type="ARBA" id="ARBA00023136"/>
    </source>
</evidence>
<keyword evidence="2 5" id="KW-0812">Transmembrane</keyword>
<dbReference type="Proteomes" id="UP000186308">
    <property type="component" value="Unassembled WGS sequence"/>
</dbReference>
<evidence type="ECO:0000256" key="2">
    <source>
        <dbReference type="ARBA" id="ARBA00022692"/>
    </source>
</evidence>
<sequence>MRRTLKIIGIIIAILIALPIVAVIALDITLNTGAGRSFAANKIDSLTGGDVKIAGLSGHFPKYIAARRISIADAKGTYLTIDNIVLRWSPFALLHRAVDVQNLTAQSIDFARLPVASTTKPKSKSSGGIPIKSAIIDHLAIERLAIGKPVIGHAIALRLGGHAVATSLTHIQLALAATSLDQPGQYDIHATVDPQNVAAKIALHEPQGGLIESLSGIAANKSLAGPLDVTLGLNGPRHNAVLDLTASLGALHANATGTVDLSRTAPGGDVTLTIPEIAPYAALGHRQLNGRNVLHLIAKKSGTATNIHLNDAVEITNGAKPIPTLVGKRATIAGDITLDQGTTTIHRLTIDAAAITAKLAGMIDAKTIALHGTLTQPDIALIDPQLAGHVSEHLKLNGPRTDFALNTTIAGVITTKAINSGPFNLAIAMTNLPKAPKGSVTGTGALDNAPLAINADFARGAAGDVDVALHQLSWKSLTGHGTITRAAGAKLPDGNLHLAITKLADFGQLLNIALAGSIDADFAHAQGQPATIKLTAANIAEGRSIGVTKAIIAASLDHIETTPAIDASATITGLRAPSVAGGLDLTAKGTEAALDVKAKGAFSNLAGKPANLALSGVLDGKDRIVHLATLTAAARGVTARLLGPATIIAKPGLAIHHLALGLGGLGGNARITANGSIKPTLDLTATIQNLPAALARAADPKLAAHGMIDANAHITGSFTAPTGTVKLTGRNLGVTTGPGAGLPAANLTANETLLGHAMRGTIAATLGAARLNLAGTAPLSMTGPMALTASLTNVSATLVHAVDPKLDARGTINAHAKLAGTPRAPRGTIDLTARGMRLLNGTTASLPAADLIAHETLSGTAARGTAHLTLGRSANLDINGTVPLTRTGAIALVVTGRTDLRLVDPITEAQGTRVTGIITPDLHIGGTAAAPQASGRITLTGASVENVTSGLDLTKIDALVTAAGQTITLDHLSAQAGKGTITGQGTIGLQAPMPVNIRIAFNNASPIASDIITESLGGAVSISGAVKTAMNLGGTIDINSANIQIPKGLPPSVTTLNIIRPGVKPPPPPAPAPPIGLALNIVAKNQVFIRGDGIFANLGGALHLAGTAAHPIPSGGFHLIRGSFNLGGKNLKFTKGTIDFNGGGFMPQLDLEASNTAADGTTSTLAVTGTPTNPKIGLSSSPTLPSDEVLAHLLYGTGTQSLSAFQAVSLAASLAQLAGIGGGGGGGPLGGVRKALGLDELSLGGGANGSAAPTINAGRYVAPGVYVGAQQSASGQGSTAKVEINLYKGLKLDTKVGTGGGAASDNGESIGLKYQFNY</sequence>
<comment type="caution">
    <text evidence="7">The sequence shown here is derived from an EMBL/GenBank/DDBJ whole genome shotgun (WGS) entry which is preliminary data.</text>
</comment>
<keyword evidence="8" id="KW-1185">Reference proteome</keyword>
<gene>
    <name evidence="7" type="ORF">SAMN05421828_105112</name>
</gene>
<dbReference type="Pfam" id="PF04357">
    <property type="entry name" value="TamB"/>
    <property type="match status" value="1"/>
</dbReference>
<feature type="domain" description="Translocation and assembly module TamB C-terminal" evidence="6">
    <location>
        <begin position="972"/>
        <end position="1318"/>
    </location>
</feature>
<evidence type="ECO:0000313" key="8">
    <source>
        <dbReference type="Proteomes" id="UP000186308"/>
    </source>
</evidence>
<dbReference type="GO" id="GO:0097347">
    <property type="term" value="C:TAM protein secretion complex"/>
    <property type="evidence" value="ECO:0007669"/>
    <property type="project" value="TreeGrafter"/>
</dbReference>
<reference evidence="7 8" key="1">
    <citation type="submission" date="2017-01" db="EMBL/GenBank/DDBJ databases">
        <authorList>
            <person name="Varghese N."/>
            <person name="Submissions S."/>
        </authorList>
    </citation>
    <scope>NUCLEOTIDE SEQUENCE [LARGE SCALE GENOMIC DNA]</scope>
    <source>
        <strain evidence="7 8">ATCC 35905</strain>
    </source>
</reference>
<evidence type="ECO:0000313" key="7">
    <source>
        <dbReference type="EMBL" id="SIQ49452.1"/>
    </source>
</evidence>
<accession>A0A8G2CJD8</accession>
<name>A0A8G2CJD8_ACIRU</name>
<comment type="subcellular location">
    <subcellularLocation>
        <location evidence="1">Membrane</location>
        <topology evidence="1">Single-pass membrane protein</topology>
    </subcellularLocation>
</comment>
<keyword evidence="4 5" id="KW-0472">Membrane</keyword>
<evidence type="ECO:0000256" key="3">
    <source>
        <dbReference type="ARBA" id="ARBA00022989"/>
    </source>
</evidence>
<dbReference type="GO" id="GO:0005886">
    <property type="term" value="C:plasma membrane"/>
    <property type="evidence" value="ECO:0007669"/>
    <property type="project" value="InterPro"/>
</dbReference>
<dbReference type="EMBL" id="FTNE01000005">
    <property type="protein sequence ID" value="SIQ49452.1"/>
    <property type="molecule type" value="Genomic_DNA"/>
</dbReference>
<dbReference type="RefSeq" id="WP_029311176.1">
    <property type="nucleotide sequence ID" value="NZ_FTNE01000005.1"/>
</dbReference>
<protein>
    <submittedName>
        <fullName evidence="7">Translocation and assembly module TamB</fullName>
    </submittedName>
</protein>
<dbReference type="OrthoDB" id="7784409at2"/>
<evidence type="ECO:0000259" key="6">
    <source>
        <dbReference type="Pfam" id="PF04357"/>
    </source>
</evidence>
<dbReference type="PANTHER" id="PTHR36985">
    <property type="entry name" value="TRANSLOCATION AND ASSEMBLY MODULE SUBUNIT TAMB"/>
    <property type="match status" value="1"/>
</dbReference>
<evidence type="ECO:0000256" key="1">
    <source>
        <dbReference type="ARBA" id="ARBA00004167"/>
    </source>
</evidence>
<evidence type="ECO:0000256" key="5">
    <source>
        <dbReference type="SAM" id="Phobius"/>
    </source>
</evidence>